<organism evidence="2">
    <name type="scientific">marine sediment metagenome</name>
    <dbReference type="NCBI Taxonomy" id="412755"/>
    <lineage>
        <taxon>unclassified sequences</taxon>
        <taxon>metagenomes</taxon>
        <taxon>ecological metagenomes</taxon>
    </lineage>
</organism>
<feature type="transmembrane region" description="Helical" evidence="1">
    <location>
        <begin position="72"/>
        <end position="91"/>
    </location>
</feature>
<reference evidence="2" key="1">
    <citation type="journal article" date="2014" name="Front. Microbiol.">
        <title>High frequency of phylogenetically diverse reductive dehalogenase-homologous genes in deep subseafloor sedimentary metagenomes.</title>
        <authorList>
            <person name="Kawai M."/>
            <person name="Futagami T."/>
            <person name="Toyoda A."/>
            <person name="Takaki Y."/>
            <person name="Nishi S."/>
            <person name="Hori S."/>
            <person name="Arai W."/>
            <person name="Tsubouchi T."/>
            <person name="Morono Y."/>
            <person name="Uchiyama I."/>
            <person name="Ito T."/>
            <person name="Fujiyama A."/>
            <person name="Inagaki F."/>
            <person name="Takami H."/>
        </authorList>
    </citation>
    <scope>NUCLEOTIDE SEQUENCE</scope>
    <source>
        <strain evidence="2">Expedition CK06-06</strain>
    </source>
</reference>
<evidence type="ECO:0000256" key="1">
    <source>
        <dbReference type="SAM" id="Phobius"/>
    </source>
</evidence>
<keyword evidence="1" id="KW-0812">Transmembrane</keyword>
<gene>
    <name evidence="2" type="ORF">S01H1_58570</name>
</gene>
<evidence type="ECO:0000313" key="2">
    <source>
        <dbReference type="EMBL" id="GAG20643.1"/>
    </source>
</evidence>
<accession>X0W7Q6</accession>
<dbReference type="EMBL" id="BARS01038265">
    <property type="protein sequence ID" value="GAG20643.1"/>
    <property type="molecule type" value="Genomic_DNA"/>
</dbReference>
<keyword evidence="1" id="KW-1133">Transmembrane helix</keyword>
<sequence>MLFLGSRRPLPEPEDLRTEYYAAEQHVSVLSSAGFQSAAIVLGGSIAGLAVLLAAIGTRGTAVQPKESLSESFAVAVSVLAVGAFFLVGLWRYNWRRYQTAVQNHWARMRDIERQRRMRKNIYLYLLTLPQVERVKSRDWRCLSHEERSRFLGDFKPLPVPMCRILPASGQDVLQATATLVQIAWLLTIPYVLVE</sequence>
<feature type="non-terminal residue" evidence="2">
    <location>
        <position position="195"/>
    </location>
</feature>
<name>X0W7Q6_9ZZZZ</name>
<proteinExistence type="predicted"/>
<comment type="caution">
    <text evidence="2">The sequence shown here is derived from an EMBL/GenBank/DDBJ whole genome shotgun (WGS) entry which is preliminary data.</text>
</comment>
<dbReference type="AlphaFoldDB" id="X0W7Q6"/>
<keyword evidence="1" id="KW-0472">Membrane</keyword>
<feature type="transmembrane region" description="Helical" evidence="1">
    <location>
        <begin position="38"/>
        <end position="60"/>
    </location>
</feature>
<protein>
    <submittedName>
        <fullName evidence="2">Uncharacterized protein</fullName>
    </submittedName>
</protein>